<evidence type="ECO:0000256" key="2">
    <source>
        <dbReference type="ARBA" id="ARBA00022801"/>
    </source>
</evidence>
<dbReference type="SUPFAM" id="SSF55031">
    <property type="entry name" value="Bacterial exopeptidase dimerisation domain"/>
    <property type="match status" value="1"/>
</dbReference>
<dbReference type="InterPro" id="IPR002933">
    <property type="entry name" value="Peptidase_M20"/>
</dbReference>
<dbReference type="Gene3D" id="3.40.630.10">
    <property type="entry name" value="Zn peptidases"/>
    <property type="match status" value="1"/>
</dbReference>
<dbReference type="PANTHER" id="PTHR43808:SF17">
    <property type="entry name" value="PEPTIDASE M20"/>
    <property type="match status" value="1"/>
</dbReference>
<keyword evidence="2" id="KW-0378">Hydrolase</keyword>
<dbReference type="EMBL" id="JBEPLW010000017">
    <property type="protein sequence ID" value="MET3576173.1"/>
    <property type="molecule type" value="Genomic_DNA"/>
</dbReference>
<dbReference type="PANTHER" id="PTHR43808">
    <property type="entry name" value="ACETYLORNITHINE DEACETYLASE"/>
    <property type="match status" value="1"/>
</dbReference>
<evidence type="ECO:0000256" key="1">
    <source>
        <dbReference type="ARBA" id="ARBA00022723"/>
    </source>
</evidence>
<dbReference type="RefSeq" id="WP_354197983.1">
    <property type="nucleotide sequence ID" value="NZ_JBEPLW010000017.1"/>
</dbReference>
<dbReference type="Pfam" id="PF07687">
    <property type="entry name" value="M20_dimer"/>
    <property type="match status" value="1"/>
</dbReference>
<accession>A0ABV2GD19</accession>
<dbReference type="SUPFAM" id="SSF53187">
    <property type="entry name" value="Zn-dependent exopeptidases"/>
    <property type="match status" value="1"/>
</dbReference>
<organism evidence="4 5">
    <name type="scientific">Bhargavaea ullalensis</name>
    <dbReference type="NCBI Taxonomy" id="1265685"/>
    <lineage>
        <taxon>Bacteria</taxon>
        <taxon>Bacillati</taxon>
        <taxon>Bacillota</taxon>
        <taxon>Bacilli</taxon>
        <taxon>Bacillales</taxon>
        <taxon>Caryophanaceae</taxon>
        <taxon>Bhargavaea</taxon>
    </lineage>
</organism>
<protein>
    <submittedName>
        <fullName evidence="4">Acetylornithine deacetylase/succinyl-diaminopimelate desuccinylase-like protein</fullName>
    </submittedName>
</protein>
<evidence type="ECO:0000313" key="4">
    <source>
        <dbReference type="EMBL" id="MET3576173.1"/>
    </source>
</evidence>
<dbReference type="Pfam" id="PF01546">
    <property type="entry name" value="Peptidase_M20"/>
    <property type="match status" value="1"/>
</dbReference>
<proteinExistence type="predicted"/>
<evidence type="ECO:0000259" key="3">
    <source>
        <dbReference type="Pfam" id="PF07687"/>
    </source>
</evidence>
<evidence type="ECO:0000313" key="5">
    <source>
        <dbReference type="Proteomes" id="UP001549099"/>
    </source>
</evidence>
<keyword evidence="5" id="KW-1185">Reference proteome</keyword>
<dbReference type="Proteomes" id="UP001549099">
    <property type="component" value="Unassembled WGS sequence"/>
</dbReference>
<sequence>MEKLWKDERVQAALAFIEQDNDATTEEQIELTEIEAPTFAEAEKGRAYRAKLETLGLEEVATDAAGNVFGRRRGKGSGPTLVLCAHLDTVFPAGTDVKAKRRDGKVFAPGIADDGRGLAAVLAVLRALQSAGIETEGDLLIGATVGEEGLGDLNGVKHLFAERGDEIDGFISIEPGAPDRITYLATGSKRYSVKYRGPGGHSFGDYGTPSPVHALGRAIAEISSVRTPELPKTTYNVGVIGGGTSVNTIAEEAEMILDLRSTSADELARLEREALRIIHQAADEENRFRGRPGAVSAELEQVGDRPAGSQDPESTIVRIAANASRLLGYDPVLEGASSTDSNVPIHLGIPAVTLGGGGEFGGCHTLGEWFDPNGAFVGVQKVLLTVLALVGVPGVAGAGLEVREKAVR</sequence>
<keyword evidence="1" id="KW-0479">Metal-binding</keyword>
<dbReference type="InterPro" id="IPR036264">
    <property type="entry name" value="Bact_exopeptidase_dim_dom"/>
</dbReference>
<dbReference type="InterPro" id="IPR050072">
    <property type="entry name" value="Peptidase_M20A"/>
</dbReference>
<name>A0ABV2GD19_9BACL</name>
<gene>
    <name evidence="4" type="ORF">ABID49_002088</name>
</gene>
<reference evidence="4 5" key="1">
    <citation type="submission" date="2024-06" db="EMBL/GenBank/DDBJ databases">
        <title>Genomic Encyclopedia of Type Strains, Phase IV (KMG-IV): sequencing the most valuable type-strain genomes for metagenomic binning, comparative biology and taxonomic classification.</title>
        <authorList>
            <person name="Goeker M."/>
        </authorList>
    </citation>
    <scope>NUCLEOTIDE SEQUENCE [LARGE SCALE GENOMIC DNA]</scope>
    <source>
        <strain evidence="4 5">DSM 26128</strain>
    </source>
</reference>
<dbReference type="InterPro" id="IPR011650">
    <property type="entry name" value="Peptidase_M20_dimer"/>
</dbReference>
<feature type="domain" description="Peptidase M20 dimerisation" evidence="3">
    <location>
        <begin position="187"/>
        <end position="283"/>
    </location>
</feature>
<comment type="caution">
    <text evidence="4">The sequence shown here is derived from an EMBL/GenBank/DDBJ whole genome shotgun (WGS) entry which is preliminary data.</text>
</comment>
<dbReference type="Gene3D" id="3.30.70.360">
    <property type="match status" value="1"/>
</dbReference>